<evidence type="ECO:0000313" key="3">
    <source>
        <dbReference type="Proteomes" id="UP000310636"/>
    </source>
</evidence>
<evidence type="ECO:0000313" key="2">
    <source>
        <dbReference type="EMBL" id="THF74082.1"/>
    </source>
</evidence>
<reference evidence="2 3" key="1">
    <citation type="submission" date="2019-04" db="EMBL/GenBank/DDBJ databases">
        <title>Cohnella sp. nov. isolated from preserved vegetables.</title>
        <authorList>
            <person name="Lin S.-Y."/>
            <person name="Hung M.-H."/>
            <person name="Young C.-C."/>
        </authorList>
    </citation>
    <scope>NUCLEOTIDE SEQUENCE [LARGE SCALE GENOMIC DNA]</scope>
    <source>
        <strain evidence="2 3">CC-MHH1044</strain>
    </source>
</reference>
<organism evidence="2 3">
    <name type="scientific">Cohnella fermenti</name>
    <dbReference type="NCBI Taxonomy" id="2565925"/>
    <lineage>
        <taxon>Bacteria</taxon>
        <taxon>Bacillati</taxon>
        <taxon>Bacillota</taxon>
        <taxon>Bacilli</taxon>
        <taxon>Bacillales</taxon>
        <taxon>Paenibacillaceae</taxon>
        <taxon>Cohnella</taxon>
    </lineage>
</organism>
<gene>
    <name evidence="2" type="ORF">E6C55_26715</name>
</gene>
<feature type="transmembrane region" description="Helical" evidence="1">
    <location>
        <begin position="61"/>
        <end position="80"/>
    </location>
</feature>
<dbReference type="Proteomes" id="UP000310636">
    <property type="component" value="Unassembled WGS sequence"/>
</dbReference>
<proteinExistence type="predicted"/>
<dbReference type="PANTHER" id="PTHR36833:SF1">
    <property type="entry name" value="INTEGRAL MEMBRANE TRANSPORT PROTEIN"/>
    <property type="match status" value="1"/>
</dbReference>
<feature type="transmembrane region" description="Helical" evidence="1">
    <location>
        <begin position="24"/>
        <end position="46"/>
    </location>
</feature>
<feature type="transmembrane region" description="Helical" evidence="1">
    <location>
        <begin position="144"/>
        <end position="173"/>
    </location>
</feature>
<keyword evidence="1" id="KW-1133">Transmembrane helix</keyword>
<comment type="caution">
    <text evidence="2">The sequence shown here is derived from an EMBL/GenBank/DDBJ whole genome shotgun (WGS) entry which is preliminary data.</text>
</comment>
<dbReference type="Pfam" id="PF06182">
    <property type="entry name" value="ABC2_membrane_6"/>
    <property type="match status" value="1"/>
</dbReference>
<dbReference type="AlphaFoldDB" id="A0A4S4BHZ9"/>
<evidence type="ECO:0000256" key="1">
    <source>
        <dbReference type="SAM" id="Phobius"/>
    </source>
</evidence>
<feature type="transmembrane region" description="Helical" evidence="1">
    <location>
        <begin position="232"/>
        <end position="252"/>
    </location>
</feature>
<dbReference type="RefSeq" id="WP_136372893.1">
    <property type="nucleotide sequence ID" value="NZ_SSOB01000045.1"/>
</dbReference>
<name>A0A4S4BHZ9_9BACL</name>
<feature type="transmembrane region" description="Helical" evidence="1">
    <location>
        <begin position="115"/>
        <end position="132"/>
    </location>
</feature>
<dbReference type="InterPro" id="IPR010390">
    <property type="entry name" value="ABC-2_transporter-like"/>
</dbReference>
<sequence length="264" mass="29391">MNIALFGKLIQLLIKEKMAYRGDFLLSAFAQIVSYGGEYIVIWLFMKRFPLLAGWTWPEIALLYSFGLLTYAIGASFSFVQMRELEGQVRQGTFDNLLIKPINPYFYLISRGFNLAYVAHITISGAVLIWAIGQLNVQWTLLNWAYVLLAVVSGAMIQAGLLTAIGAATFLWVRAGFLFTIFFRLKEFISYPLPLFGTFIQLLLTIGVPLAFVNFYPAAFLLAHDSAPLPGWAMWLAPLVGPLVYGLGYLLWTSGANKYQGAGG</sequence>
<keyword evidence="1" id="KW-0472">Membrane</keyword>
<protein>
    <submittedName>
        <fullName evidence="2">ABC transporter permease</fullName>
    </submittedName>
</protein>
<accession>A0A4S4BHZ9</accession>
<feature type="transmembrane region" description="Helical" evidence="1">
    <location>
        <begin position="193"/>
        <end position="212"/>
    </location>
</feature>
<keyword evidence="1" id="KW-0812">Transmembrane</keyword>
<dbReference type="EMBL" id="SSOB01000045">
    <property type="protein sequence ID" value="THF74082.1"/>
    <property type="molecule type" value="Genomic_DNA"/>
</dbReference>
<dbReference type="OrthoDB" id="9788195at2"/>
<dbReference type="PANTHER" id="PTHR36833">
    <property type="entry name" value="SLR0610 PROTEIN-RELATED"/>
    <property type="match status" value="1"/>
</dbReference>
<keyword evidence="3" id="KW-1185">Reference proteome</keyword>